<dbReference type="EMBL" id="MFZH01000007">
    <property type="protein sequence ID" value="OGK19658.1"/>
    <property type="molecule type" value="Genomic_DNA"/>
</dbReference>
<protein>
    <submittedName>
        <fullName evidence="2">Uncharacterized protein</fullName>
    </submittedName>
</protein>
<evidence type="ECO:0000256" key="1">
    <source>
        <dbReference type="SAM" id="MobiDB-lite"/>
    </source>
</evidence>
<sequence length="269" mass="30057">MPGAEERSQTQTIVTASGELMGPLSPSERAEAAANSTRASGFELLRQHQERWLDDVDEIARSRIAEAVGPVPTDELTSEVGGTMVDGIESASWKLAQDSTPHYKRELSYSFKSGKLTVYSGNEVSFTPRQPSMDNIHRGVEAVIVNEDRSWKMRPIRPNSHEYENDVATWRRRFGLSGISGASINRRLSLTVSKNGVYYLVERDENTGLDLLQTKVYHLDSRFWDSAEGKRVLALYGVDRELLEGFDDSRMGDLVRHVWSAAAPVEAPK</sequence>
<evidence type="ECO:0000313" key="3">
    <source>
        <dbReference type="Proteomes" id="UP000176850"/>
    </source>
</evidence>
<proteinExistence type="predicted"/>
<comment type="caution">
    <text evidence="2">The sequence shown here is derived from an EMBL/GenBank/DDBJ whole genome shotgun (WGS) entry which is preliminary data.</text>
</comment>
<feature type="region of interest" description="Disordered" evidence="1">
    <location>
        <begin position="1"/>
        <end position="35"/>
    </location>
</feature>
<reference evidence="2 3" key="1">
    <citation type="journal article" date="2016" name="Nat. Commun.">
        <title>Thousands of microbial genomes shed light on interconnected biogeochemical processes in an aquifer system.</title>
        <authorList>
            <person name="Anantharaman K."/>
            <person name="Brown C.T."/>
            <person name="Hug L.A."/>
            <person name="Sharon I."/>
            <person name="Castelle C.J."/>
            <person name="Probst A.J."/>
            <person name="Thomas B.C."/>
            <person name="Singh A."/>
            <person name="Wilkins M.J."/>
            <person name="Karaoz U."/>
            <person name="Brodie E.L."/>
            <person name="Williams K.H."/>
            <person name="Hubbard S.S."/>
            <person name="Banfield J.F."/>
        </authorList>
    </citation>
    <scope>NUCLEOTIDE SEQUENCE [LARGE SCALE GENOMIC DNA]</scope>
</reference>
<dbReference type="AlphaFoldDB" id="A0A1F7GL25"/>
<gene>
    <name evidence="2" type="ORF">A2799_01355</name>
</gene>
<evidence type="ECO:0000313" key="2">
    <source>
        <dbReference type="EMBL" id="OGK19658.1"/>
    </source>
</evidence>
<dbReference type="Proteomes" id="UP000176850">
    <property type="component" value="Unassembled WGS sequence"/>
</dbReference>
<accession>A0A1F7GL25</accession>
<organism evidence="2 3">
    <name type="scientific">Candidatus Roizmanbacteria bacterium RIFCSPHIGHO2_01_FULL_39_24</name>
    <dbReference type="NCBI Taxonomy" id="1802032"/>
    <lineage>
        <taxon>Bacteria</taxon>
        <taxon>Candidatus Roizmaniibacteriota</taxon>
    </lineage>
</organism>
<name>A0A1F7GL25_9BACT</name>